<keyword evidence="1" id="KW-0472">Membrane</keyword>
<reference evidence="2 3" key="1">
    <citation type="journal article" date="2019" name="Int. J. Syst. Evol. Microbiol.">
        <title>The Global Catalogue of Microorganisms (GCM) 10K type strain sequencing project: providing services to taxonomists for standard genome sequencing and annotation.</title>
        <authorList>
            <consortium name="The Broad Institute Genomics Platform"/>
            <consortium name="The Broad Institute Genome Sequencing Center for Infectious Disease"/>
            <person name="Wu L."/>
            <person name="Ma J."/>
        </authorList>
    </citation>
    <scope>NUCLEOTIDE SEQUENCE [LARGE SCALE GENOMIC DNA]</scope>
    <source>
        <strain evidence="2 3">GX21</strain>
    </source>
</reference>
<gene>
    <name evidence="2" type="ORF">ACFQKE_05220</name>
</gene>
<evidence type="ECO:0000256" key="1">
    <source>
        <dbReference type="SAM" id="Phobius"/>
    </source>
</evidence>
<keyword evidence="1" id="KW-0812">Transmembrane</keyword>
<evidence type="ECO:0000313" key="3">
    <source>
        <dbReference type="Proteomes" id="UP001596434"/>
    </source>
</evidence>
<feature type="transmembrane region" description="Helical" evidence="1">
    <location>
        <begin position="12"/>
        <end position="32"/>
    </location>
</feature>
<dbReference type="Proteomes" id="UP001596434">
    <property type="component" value="Unassembled WGS sequence"/>
</dbReference>
<dbReference type="EMBL" id="JBHTAT010000001">
    <property type="protein sequence ID" value="MFC7254706.1"/>
    <property type="molecule type" value="Genomic_DNA"/>
</dbReference>
<dbReference type="RefSeq" id="WP_379702902.1">
    <property type="nucleotide sequence ID" value="NZ_JBHTAT010000001.1"/>
</dbReference>
<organism evidence="2 3">
    <name type="scientific">Haloplanus litoreus</name>
    <dbReference type="NCBI Taxonomy" id="767515"/>
    <lineage>
        <taxon>Archaea</taxon>
        <taxon>Methanobacteriati</taxon>
        <taxon>Methanobacteriota</taxon>
        <taxon>Stenosarchaea group</taxon>
        <taxon>Halobacteria</taxon>
        <taxon>Halobacteriales</taxon>
        <taxon>Haloferacaceae</taxon>
        <taxon>Haloplanus</taxon>
    </lineage>
</organism>
<name>A0ABD5ZWH9_9EURY</name>
<evidence type="ECO:0000313" key="2">
    <source>
        <dbReference type="EMBL" id="MFC7254706.1"/>
    </source>
</evidence>
<proteinExistence type="predicted"/>
<sequence>MSQQNPLASPVLRYAVGASGAVVIAAIAYLYLDGTVQLFAYVMAVLDVLVTPQLLKRAAAE</sequence>
<dbReference type="AlphaFoldDB" id="A0ABD5ZWH9"/>
<keyword evidence="1" id="KW-1133">Transmembrane helix</keyword>
<accession>A0ABD5ZWH9</accession>
<dbReference type="GeneID" id="96953028"/>
<comment type="caution">
    <text evidence="2">The sequence shown here is derived from an EMBL/GenBank/DDBJ whole genome shotgun (WGS) entry which is preliminary data.</text>
</comment>
<keyword evidence="3" id="KW-1185">Reference proteome</keyword>
<protein>
    <submittedName>
        <fullName evidence="2">Uncharacterized protein</fullName>
    </submittedName>
</protein>